<evidence type="ECO:0000313" key="2">
    <source>
        <dbReference type="Proteomes" id="UP000002247"/>
    </source>
</evidence>
<dbReference type="STRING" id="640132.Srot_2346"/>
<dbReference type="EMBL" id="CP001958">
    <property type="protein sequence ID" value="ADG98794.1"/>
    <property type="molecule type" value="Genomic_DNA"/>
</dbReference>
<protein>
    <submittedName>
        <fullName evidence="1">Uncharacterized protein</fullName>
    </submittedName>
</protein>
<dbReference type="KEGG" id="srt:Srot_2346"/>
<gene>
    <name evidence="1" type="ordered locus">Srot_2346</name>
</gene>
<organism evidence="1 2">
    <name type="scientific">Segniliparus rotundus (strain ATCC BAA-972 / CDC 1076 / CIP 108378 / DSM 44985 / JCM 13578)</name>
    <dbReference type="NCBI Taxonomy" id="640132"/>
    <lineage>
        <taxon>Bacteria</taxon>
        <taxon>Bacillati</taxon>
        <taxon>Actinomycetota</taxon>
        <taxon>Actinomycetes</taxon>
        <taxon>Mycobacteriales</taxon>
        <taxon>Segniliparaceae</taxon>
        <taxon>Segniliparus</taxon>
    </lineage>
</organism>
<keyword evidence="2" id="KW-1185">Reference proteome</keyword>
<dbReference type="Proteomes" id="UP000002247">
    <property type="component" value="Chromosome"/>
</dbReference>
<evidence type="ECO:0000313" key="1">
    <source>
        <dbReference type="EMBL" id="ADG98794.1"/>
    </source>
</evidence>
<dbReference type="HOGENOM" id="CLU_1926117_0_0_11"/>
<dbReference type="AlphaFoldDB" id="D6ZAQ8"/>
<sequence>MSEYLTPPSAGDWFRYGEHEGELLLVTPHEFREGAPSQWGDRDVVDCTVIAIDDAGRAEQYDDVEIDKKRLVKSLRKAIGKGSVLGRLAKGESKNGFPAPWILVDPTPADRELADKALTGSAKPSDDQPPW</sequence>
<reference evidence="1 2" key="1">
    <citation type="journal article" date="2010" name="Stand. Genomic Sci.">
        <title>Complete genome sequence of Segniliparus rotundus type strain (CDC 1076).</title>
        <authorList>
            <person name="Sikorski J."/>
            <person name="Lapidus A."/>
            <person name="Copeland A."/>
            <person name="Misra M."/>
            <person name="Glavina Del Rio T."/>
            <person name="Nolan M."/>
            <person name="Lucas S."/>
            <person name="Chen F."/>
            <person name="Tice H."/>
            <person name="Cheng J.F."/>
            <person name="Jando M."/>
            <person name="Schneider S."/>
            <person name="Bruce D."/>
            <person name="Goodwin L."/>
            <person name="Pitluck S."/>
            <person name="Liolios K."/>
            <person name="Mikhailova N."/>
            <person name="Pati A."/>
            <person name="Ivanova N."/>
            <person name="Mavromatis K."/>
            <person name="Chen A."/>
            <person name="Palaniappan K."/>
            <person name="Chertkov O."/>
            <person name="Land M."/>
            <person name="Hauser L."/>
            <person name="Chang Y.J."/>
            <person name="Jeffries C.D."/>
            <person name="Brettin T."/>
            <person name="Detter J.C."/>
            <person name="Han C."/>
            <person name="Rohde M."/>
            <person name="Goker M."/>
            <person name="Bristow J."/>
            <person name="Eisen J.A."/>
            <person name="Markowitz V."/>
            <person name="Hugenholtz P."/>
            <person name="Kyrpides N.C."/>
            <person name="Klenk H.P."/>
        </authorList>
    </citation>
    <scope>NUCLEOTIDE SEQUENCE [LARGE SCALE GENOMIC DNA]</scope>
    <source>
        <strain evidence="2">ATCC BAA-972 / CDC 1076 / CIP 108378 / DSM 44985 / JCM 13578</strain>
    </source>
</reference>
<accession>D6ZAQ8</accession>
<dbReference type="RefSeq" id="WP_013139244.1">
    <property type="nucleotide sequence ID" value="NC_014168.1"/>
</dbReference>
<name>D6ZAQ8_SEGRD</name>
<proteinExistence type="predicted"/>